<comment type="caution">
    <text evidence="2">The sequence shown here is derived from an EMBL/GenBank/DDBJ whole genome shotgun (WGS) entry which is preliminary data.</text>
</comment>
<evidence type="ECO:0000256" key="1">
    <source>
        <dbReference type="ARBA" id="ARBA00009431"/>
    </source>
</evidence>
<dbReference type="AlphaFoldDB" id="A0A2P5G100"/>
<name>A0A2P5G100_TREOI</name>
<dbReference type="GO" id="GO:0004185">
    <property type="term" value="F:serine-type carboxypeptidase activity"/>
    <property type="evidence" value="ECO:0007669"/>
    <property type="project" value="InterPro"/>
</dbReference>
<dbReference type="GO" id="GO:0006508">
    <property type="term" value="P:proteolysis"/>
    <property type="evidence" value="ECO:0007669"/>
    <property type="project" value="InterPro"/>
</dbReference>
<dbReference type="InterPro" id="IPR001563">
    <property type="entry name" value="Peptidase_S10"/>
</dbReference>
<keyword evidence="3" id="KW-1185">Reference proteome</keyword>
<dbReference type="InterPro" id="IPR029058">
    <property type="entry name" value="AB_hydrolase_fold"/>
</dbReference>
<dbReference type="Gene3D" id="3.40.50.1820">
    <property type="entry name" value="alpha/beta hydrolase"/>
    <property type="match status" value="1"/>
</dbReference>
<dbReference type="Pfam" id="PF00450">
    <property type="entry name" value="Peptidase_S10"/>
    <property type="match status" value="1"/>
</dbReference>
<sequence length="117" mass="13070">MMSVSVQALVYVALQTTRTPAGYIIGNPITDPSDYNYIVTFARVLALISDETYESLERNCGGKYYDEIDPGNTKCLKEFQPISGIQPDNTLEPLCPFASPKPHDHDILRESRSLNQT</sequence>
<evidence type="ECO:0000313" key="3">
    <source>
        <dbReference type="Proteomes" id="UP000237000"/>
    </source>
</evidence>
<dbReference type="SUPFAM" id="SSF53474">
    <property type="entry name" value="alpha/beta-Hydrolases"/>
    <property type="match status" value="1"/>
</dbReference>
<keyword evidence="2" id="KW-0645">Protease</keyword>
<dbReference type="EMBL" id="JXTC01000001">
    <property type="protein sequence ID" value="POO03702.1"/>
    <property type="molecule type" value="Genomic_DNA"/>
</dbReference>
<dbReference type="Proteomes" id="UP000237000">
    <property type="component" value="Unassembled WGS sequence"/>
</dbReference>
<dbReference type="STRING" id="63057.A0A2P5G100"/>
<gene>
    <name evidence="2" type="ORF">TorRG33x02_000060</name>
</gene>
<dbReference type="InParanoid" id="A0A2P5G100"/>
<reference evidence="3" key="1">
    <citation type="submission" date="2016-06" db="EMBL/GenBank/DDBJ databases">
        <title>Parallel loss of symbiosis genes in relatives of nitrogen-fixing non-legume Parasponia.</title>
        <authorList>
            <person name="Van Velzen R."/>
            <person name="Holmer R."/>
            <person name="Bu F."/>
            <person name="Rutten L."/>
            <person name="Van Zeijl A."/>
            <person name="Liu W."/>
            <person name="Santuari L."/>
            <person name="Cao Q."/>
            <person name="Sharma T."/>
            <person name="Shen D."/>
            <person name="Roswanjaya Y."/>
            <person name="Wardhani T."/>
            <person name="Kalhor M.S."/>
            <person name="Jansen J."/>
            <person name="Van den Hoogen J."/>
            <person name="Gungor B."/>
            <person name="Hartog M."/>
            <person name="Hontelez J."/>
            <person name="Verver J."/>
            <person name="Yang W.-C."/>
            <person name="Schijlen E."/>
            <person name="Repin R."/>
            <person name="Schilthuizen M."/>
            <person name="Schranz E."/>
            <person name="Heidstra R."/>
            <person name="Miyata K."/>
            <person name="Fedorova E."/>
            <person name="Kohlen W."/>
            <person name="Bisseling T."/>
            <person name="Smit S."/>
            <person name="Geurts R."/>
        </authorList>
    </citation>
    <scope>NUCLEOTIDE SEQUENCE [LARGE SCALE GENOMIC DNA]</scope>
    <source>
        <strain evidence="3">cv. RG33-2</strain>
    </source>
</reference>
<keyword evidence="2" id="KW-0378">Hydrolase</keyword>
<dbReference type="OrthoDB" id="1738986at2759"/>
<protein>
    <submittedName>
        <fullName evidence="2">Peptidase S10, serine carboxypeptidase</fullName>
    </submittedName>
</protein>
<keyword evidence="2" id="KW-0121">Carboxypeptidase</keyword>
<organism evidence="2 3">
    <name type="scientific">Trema orientale</name>
    <name type="common">Charcoal tree</name>
    <name type="synonym">Celtis orientalis</name>
    <dbReference type="NCBI Taxonomy" id="63057"/>
    <lineage>
        <taxon>Eukaryota</taxon>
        <taxon>Viridiplantae</taxon>
        <taxon>Streptophyta</taxon>
        <taxon>Embryophyta</taxon>
        <taxon>Tracheophyta</taxon>
        <taxon>Spermatophyta</taxon>
        <taxon>Magnoliopsida</taxon>
        <taxon>eudicotyledons</taxon>
        <taxon>Gunneridae</taxon>
        <taxon>Pentapetalae</taxon>
        <taxon>rosids</taxon>
        <taxon>fabids</taxon>
        <taxon>Rosales</taxon>
        <taxon>Cannabaceae</taxon>
        <taxon>Trema</taxon>
    </lineage>
</organism>
<comment type="similarity">
    <text evidence="1">Belongs to the peptidase S10 family.</text>
</comment>
<proteinExistence type="inferred from homology"/>
<evidence type="ECO:0000313" key="2">
    <source>
        <dbReference type="EMBL" id="POO03702.1"/>
    </source>
</evidence>
<accession>A0A2P5G100</accession>